<dbReference type="SUPFAM" id="SSF46938">
    <property type="entry name" value="CRAL/TRIO N-terminal domain"/>
    <property type="match status" value="1"/>
</dbReference>
<dbReference type="Pfam" id="PF00650">
    <property type="entry name" value="CRAL_TRIO"/>
    <property type="match status" value="1"/>
</dbReference>
<keyword evidence="3" id="KW-1185">Reference proteome</keyword>
<protein>
    <recommendedName>
        <fullName evidence="1">CRAL-TRIO domain-containing protein</fullName>
    </recommendedName>
</protein>
<dbReference type="InterPro" id="IPR036273">
    <property type="entry name" value="CRAL/TRIO_N_dom_sf"/>
</dbReference>
<evidence type="ECO:0000313" key="3">
    <source>
        <dbReference type="Proteomes" id="UP001295423"/>
    </source>
</evidence>
<dbReference type="SUPFAM" id="SSF52087">
    <property type="entry name" value="CRAL/TRIO domain"/>
    <property type="match status" value="1"/>
</dbReference>
<accession>A0AAD2CI36</accession>
<proteinExistence type="predicted"/>
<evidence type="ECO:0000259" key="1">
    <source>
        <dbReference type="PROSITE" id="PS50191"/>
    </source>
</evidence>
<sequence length="311" mass="35871">MPSSWIWMKGITPTIPTQVMDPVGDDDQRPSVLDLIAEHDTNIQELASLVQEDPLYEPEKHDAIFLLRFLLSHKQNVKRASKAVKATLVFRKEYRLDERDIRHLVPHKIQDGEYGEMPFAKTDNLQNAWKTRSPEDAIVFTIPDPKRGVVAFLNIGNLKNDSKTAKKLTVDDVASVFILTSEWAHQWLDYVTRTTGRFTKSVRLIDFSNFSIFQNSREATKRDGKIMDMMEDIYPQLLQALFIYNAPNWIHSAWAIFRPIMPKRIIAKIDIIDPKNNQKEKEKLLAFLSDENMPVTMGGSNTTSPRDWESQ</sequence>
<reference evidence="2" key="1">
    <citation type="submission" date="2023-08" db="EMBL/GenBank/DDBJ databases">
        <authorList>
            <person name="Audoor S."/>
            <person name="Bilcke G."/>
        </authorList>
    </citation>
    <scope>NUCLEOTIDE SEQUENCE</scope>
</reference>
<dbReference type="PANTHER" id="PTHR23324:SF83">
    <property type="entry name" value="SEC14-LIKE PROTEIN 2"/>
    <property type="match status" value="1"/>
</dbReference>
<dbReference type="GO" id="GO:0005737">
    <property type="term" value="C:cytoplasm"/>
    <property type="evidence" value="ECO:0007669"/>
    <property type="project" value="TreeGrafter"/>
</dbReference>
<dbReference type="SMART" id="SM00516">
    <property type="entry name" value="SEC14"/>
    <property type="match status" value="1"/>
</dbReference>
<dbReference type="Gene3D" id="3.40.525.10">
    <property type="entry name" value="CRAL-TRIO lipid binding domain"/>
    <property type="match status" value="1"/>
</dbReference>
<evidence type="ECO:0000313" key="2">
    <source>
        <dbReference type="EMBL" id="CAJ1935202.1"/>
    </source>
</evidence>
<dbReference type="CDD" id="cd00170">
    <property type="entry name" value="SEC14"/>
    <property type="match status" value="1"/>
</dbReference>
<dbReference type="PROSITE" id="PS50191">
    <property type="entry name" value="CRAL_TRIO"/>
    <property type="match status" value="1"/>
</dbReference>
<dbReference type="PANTHER" id="PTHR23324">
    <property type="entry name" value="SEC14 RELATED PROTEIN"/>
    <property type="match status" value="1"/>
</dbReference>
<dbReference type="InterPro" id="IPR036865">
    <property type="entry name" value="CRAL-TRIO_dom_sf"/>
</dbReference>
<dbReference type="AlphaFoldDB" id="A0AAD2CI36"/>
<dbReference type="EMBL" id="CAKOGP040000446">
    <property type="protein sequence ID" value="CAJ1935202.1"/>
    <property type="molecule type" value="Genomic_DNA"/>
</dbReference>
<dbReference type="Proteomes" id="UP001295423">
    <property type="component" value="Unassembled WGS sequence"/>
</dbReference>
<gene>
    <name evidence="2" type="ORF">CYCCA115_LOCUS4538</name>
</gene>
<name>A0AAD2CI36_9STRA</name>
<feature type="domain" description="CRAL-TRIO" evidence="1">
    <location>
        <begin position="138"/>
        <end position="305"/>
    </location>
</feature>
<dbReference type="InterPro" id="IPR001251">
    <property type="entry name" value="CRAL-TRIO_dom"/>
</dbReference>
<organism evidence="2 3">
    <name type="scientific">Cylindrotheca closterium</name>
    <dbReference type="NCBI Taxonomy" id="2856"/>
    <lineage>
        <taxon>Eukaryota</taxon>
        <taxon>Sar</taxon>
        <taxon>Stramenopiles</taxon>
        <taxon>Ochrophyta</taxon>
        <taxon>Bacillariophyta</taxon>
        <taxon>Bacillariophyceae</taxon>
        <taxon>Bacillariophycidae</taxon>
        <taxon>Bacillariales</taxon>
        <taxon>Bacillariaceae</taxon>
        <taxon>Cylindrotheca</taxon>
    </lineage>
</organism>
<dbReference type="InterPro" id="IPR051064">
    <property type="entry name" value="SEC14/CRAL-TRIO_domain"/>
</dbReference>
<comment type="caution">
    <text evidence="2">The sequence shown here is derived from an EMBL/GenBank/DDBJ whole genome shotgun (WGS) entry which is preliminary data.</text>
</comment>